<name>A3U6T2_CROAH</name>
<dbReference type="EMBL" id="CP002046">
    <property type="protein sequence ID" value="EAP87949.1"/>
    <property type="molecule type" value="Genomic_DNA"/>
</dbReference>
<dbReference type="GO" id="GO:0006310">
    <property type="term" value="P:DNA recombination"/>
    <property type="evidence" value="ECO:0007669"/>
    <property type="project" value="UniProtKB-KW"/>
</dbReference>
<accession>A3U6T2</accession>
<dbReference type="KEGG" id="cat:CA2559_04300"/>
<dbReference type="InterPro" id="IPR013762">
    <property type="entry name" value="Integrase-like_cat_sf"/>
</dbReference>
<protein>
    <submittedName>
        <fullName evidence="2">Integrase</fullName>
    </submittedName>
</protein>
<dbReference type="eggNOG" id="COG0582">
    <property type="taxonomic scope" value="Bacteria"/>
</dbReference>
<organism evidence="2 3">
    <name type="scientific">Croceibacter atlanticus (strain ATCC BAA-628 / JCM 21780 / CIP 108009 / IAM 15332 / KCTC 12090 / HTCC2559)</name>
    <dbReference type="NCBI Taxonomy" id="216432"/>
    <lineage>
        <taxon>Bacteria</taxon>
        <taxon>Pseudomonadati</taxon>
        <taxon>Bacteroidota</taxon>
        <taxon>Flavobacteriia</taxon>
        <taxon>Flavobacteriales</taxon>
        <taxon>Flavobacteriaceae</taxon>
        <taxon>Croceibacter</taxon>
    </lineage>
</organism>
<dbReference type="HOGENOM" id="CLU_701543_0_0_10"/>
<dbReference type="AlphaFoldDB" id="A3U6T2"/>
<dbReference type="Proteomes" id="UP000002297">
    <property type="component" value="Chromosome"/>
</dbReference>
<gene>
    <name evidence="2" type="ordered locus">CA2559_04300</name>
</gene>
<evidence type="ECO:0000313" key="3">
    <source>
        <dbReference type="Proteomes" id="UP000002297"/>
    </source>
</evidence>
<dbReference type="GO" id="GO:0015074">
    <property type="term" value="P:DNA integration"/>
    <property type="evidence" value="ECO:0007669"/>
    <property type="project" value="InterPro"/>
</dbReference>
<keyword evidence="1" id="KW-0233">DNA recombination</keyword>
<proteinExistence type="predicted"/>
<keyword evidence="3" id="KW-1185">Reference proteome</keyword>
<sequence>MNKLEDAIDEVYKEYDRKGEIPNPKEFKEQVEIYLGRKANIIQEQPTILEYLNSRIAKDKDNLRRGVQKGRKNSTIKTYNTLARDLENYNLATGNSLRFETFTDDNYWNFFDTLDAILKGKYSIDNPNQPKKQIIKEYGFLKNSLRKKQTSFLSLFKEALEKGFTSDFNPSQKNLLVERSESSKDLYIREDELQSIIDANVSHDTALQNAKEYILIASLTASRNETMNVLYKEPIQTYNSEGITFDYFHSKHNKTGTECFIPILKPVSEIIKNYNGTFPKFYANSKTNSNLKDLFEVIGLEREVNVKLDTYKSGLFEFKKPLFEAISTHDAKKTFTSILANYQIPENIVSNVTHPDKPSKNRMFDTYNKQSMLDKAKQFAMEINKINSNIFKL</sequence>
<dbReference type="SUPFAM" id="SSF56349">
    <property type="entry name" value="DNA breaking-rejoining enzymes"/>
    <property type="match status" value="1"/>
</dbReference>
<dbReference type="STRING" id="216432.CA2559_04300"/>
<dbReference type="GO" id="GO:0003677">
    <property type="term" value="F:DNA binding"/>
    <property type="evidence" value="ECO:0007669"/>
    <property type="project" value="InterPro"/>
</dbReference>
<evidence type="ECO:0000313" key="2">
    <source>
        <dbReference type="EMBL" id="EAP87949.1"/>
    </source>
</evidence>
<evidence type="ECO:0000256" key="1">
    <source>
        <dbReference type="ARBA" id="ARBA00023172"/>
    </source>
</evidence>
<dbReference type="Gene3D" id="1.10.443.10">
    <property type="entry name" value="Intergrase catalytic core"/>
    <property type="match status" value="1"/>
</dbReference>
<reference evidence="2 3" key="1">
    <citation type="journal article" date="2010" name="J. Bacteriol.">
        <title>The complete genome sequence of Croceibacter atlanticus HTCC2559T.</title>
        <authorList>
            <person name="Oh H.M."/>
            <person name="Kang I."/>
            <person name="Ferriera S."/>
            <person name="Giovannoni S.J."/>
            <person name="Cho J.C."/>
        </authorList>
    </citation>
    <scope>NUCLEOTIDE SEQUENCE [LARGE SCALE GENOMIC DNA]</scope>
    <source>
        <strain evidence="3">ATCC BAA-628 / HTCC2559 / KCTC 12090</strain>
    </source>
</reference>
<dbReference type="InterPro" id="IPR011010">
    <property type="entry name" value="DNA_brk_join_enz"/>
</dbReference>